<keyword evidence="1" id="KW-0812">Transmembrane</keyword>
<sequence length="143" mass="16599">MGRKRARVNPILSQSVSQSIDKSISQSIINQTVKSVNQSVMWDCLQLKGMKEMEMNWKGAVTARLSSLVVAITDCLFFHHQTQLQLYFFFFCSLSLFFLPFFLPFFLSLLNFLLPPWFSLPPPGSYYIRSKHSTRYYIPNTTP</sequence>
<evidence type="ECO:0000313" key="2">
    <source>
        <dbReference type="EMBL" id="RAH85232.1"/>
    </source>
</evidence>
<evidence type="ECO:0000313" key="3">
    <source>
        <dbReference type="Proteomes" id="UP000249497"/>
    </source>
</evidence>
<evidence type="ECO:0000256" key="1">
    <source>
        <dbReference type="SAM" id="Phobius"/>
    </source>
</evidence>
<feature type="transmembrane region" description="Helical" evidence="1">
    <location>
        <begin position="86"/>
        <end position="114"/>
    </location>
</feature>
<dbReference type="RefSeq" id="XP_025531126.1">
    <property type="nucleotide sequence ID" value="XM_025666626.1"/>
</dbReference>
<reference evidence="2 3" key="1">
    <citation type="submission" date="2018-02" db="EMBL/GenBank/DDBJ databases">
        <title>The genomes of Aspergillus section Nigri reveals drivers in fungal speciation.</title>
        <authorList>
            <consortium name="DOE Joint Genome Institute"/>
            <person name="Vesth T.C."/>
            <person name="Nybo J."/>
            <person name="Theobald S."/>
            <person name="Brandl J."/>
            <person name="Frisvad J.C."/>
            <person name="Nielsen K.F."/>
            <person name="Lyhne E.K."/>
            <person name="Kogle M.E."/>
            <person name="Kuo A."/>
            <person name="Riley R."/>
            <person name="Clum A."/>
            <person name="Nolan M."/>
            <person name="Lipzen A."/>
            <person name="Salamov A."/>
            <person name="Henrissat B."/>
            <person name="Wiebenga A."/>
            <person name="De vries R.P."/>
            <person name="Grigoriev I.V."/>
            <person name="Mortensen U.H."/>
            <person name="Andersen M.R."/>
            <person name="Baker S.E."/>
        </authorList>
    </citation>
    <scope>NUCLEOTIDE SEQUENCE [LARGE SCALE GENOMIC DNA]</scope>
    <source>
        <strain evidence="2 3">CBS 114.51</strain>
    </source>
</reference>
<keyword evidence="3" id="KW-1185">Reference proteome</keyword>
<keyword evidence="1" id="KW-1133">Transmembrane helix</keyword>
<protein>
    <submittedName>
        <fullName evidence="2">Uncharacterized protein</fullName>
    </submittedName>
</protein>
<dbReference type="AlphaFoldDB" id="A0A8T8XCU5"/>
<organism evidence="2 3">
    <name type="scientific">Aspergillus japonicus CBS 114.51</name>
    <dbReference type="NCBI Taxonomy" id="1448312"/>
    <lineage>
        <taxon>Eukaryota</taxon>
        <taxon>Fungi</taxon>
        <taxon>Dikarya</taxon>
        <taxon>Ascomycota</taxon>
        <taxon>Pezizomycotina</taxon>
        <taxon>Eurotiomycetes</taxon>
        <taxon>Eurotiomycetidae</taxon>
        <taxon>Eurotiales</taxon>
        <taxon>Aspergillaceae</taxon>
        <taxon>Aspergillus</taxon>
        <taxon>Aspergillus subgen. Circumdati</taxon>
    </lineage>
</organism>
<keyword evidence="1" id="KW-0472">Membrane</keyword>
<gene>
    <name evidence="2" type="ORF">BO86DRAFT_185800</name>
</gene>
<dbReference type="GeneID" id="37170318"/>
<dbReference type="EMBL" id="KZ824775">
    <property type="protein sequence ID" value="RAH85232.1"/>
    <property type="molecule type" value="Genomic_DNA"/>
</dbReference>
<dbReference type="Proteomes" id="UP000249497">
    <property type="component" value="Unassembled WGS sequence"/>
</dbReference>
<accession>A0A8T8XCU5</accession>
<name>A0A8T8XCU5_ASPJA</name>
<proteinExistence type="predicted"/>